<proteinExistence type="predicted"/>
<evidence type="ECO:0000313" key="1">
    <source>
        <dbReference type="EMBL" id="VVC75794.1"/>
    </source>
</evidence>
<keyword evidence="2" id="KW-1185">Reference proteome</keyword>
<dbReference type="RefSeq" id="WP_148339069.1">
    <property type="nucleotide sequence ID" value="NZ_LR699119.1"/>
</dbReference>
<dbReference type="AlphaFoldDB" id="A0A5E4PG29"/>
<accession>A0A5E4PG29</accession>
<reference evidence="1 2" key="1">
    <citation type="submission" date="2019-08" db="EMBL/GenBank/DDBJ databases">
        <authorList>
            <person name="Guy L."/>
        </authorList>
    </citation>
    <scope>NUCLEOTIDE SEQUENCE [LARGE SCALE GENOMIC DNA]</scope>
    <source>
        <strain evidence="1 2">SGT-108</strain>
    </source>
</reference>
<gene>
    <name evidence="1" type="primary">holC</name>
    <name evidence="1" type="ORF">AQUSIP_10910</name>
</gene>
<dbReference type="OrthoDB" id="5297568at2"/>
<protein>
    <submittedName>
        <fullName evidence="1">DNA polymerase III subunit chi</fullName>
    </submittedName>
</protein>
<dbReference type="Gene3D" id="3.40.50.10110">
    <property type="entry name" value="DNA polymerase III subunit chi"/>
    <property type="match status" value="1"/>
</dbReference>
<name>A0A5E4PG29_9COXI</name>
<dbReference type="InterPro" id="IPR007459">
    <property type="entry name" value="DNA_pol3_chi"/>
</dbReference>
<sequence length="146" mass="17000">MKIEFYVLETASSQKSLYFACQLLEKIYSIESRKILVRTQTRDEAVRFDALLWTYRDDSFLPHHVYDPAVQDHPAILITDGTAPAVHQDILMNLGEDIPAFHNQFQQIIEIVFSDPHVQQLARARYKQYRQLGYDINTIKLKASES</sequence>
<organism evidence="1 2">
    <name type="scientific">Aquicella siphonis</name>
    <dbReference type="NCBI Taxonomy" id="254247"/>
    <lineage>
        <taxon>Bacteria</taxon>
        <taxon>Pseudomonadati</taxon>
        <taxon>Pseudomonadota</taxon>
        <taxon>Gammaproteobacteria</taxon>
        <taxon>Legionellales</taxon>
        <taxon>Coxiellaceae</taxon>
        <taxon>Aquicella</taxon>
    </lineage>
</organism>
<dbReference type="InterPro" id="IPR036768">
    <property type="entry name" value="PolIII_chi_sf"/>
</dbReference>
<dbReference type="GO" id="GO:0003887">
    <property type="term" value="F:DNA-directed DNA polymerase activity"/>
    <property type="evidence" value="ECO:0007669"/>
    <property type="project" value="InterPro"/>
</dbReference>
<evidence type="ECO:0000313" key="2">
    <source>
        <dbReference type="Proteomes" id="UP000324194"/>
    </source>
</evidence>
<dbReference type="PANTHER" id="PTHR38767:SF1">
    <property type="entry name" value="DNA POLYMERASE III SUBUNIT CHI"/>
    <property type="match status" value="1"/>
</dbReference>
<dbReference type="GO" id="GO:0032298">
    <property type="term" value="P:positive regulation of DNA-templated DNA replication initiation"/>
    <property type="evidence" value="ECO:0007669"/>
    <property type="project" value="TreeGrafter"/>
</dbReference>
<dbReference type="Pfam" id="PF04364">
    <property type="entry name" value="DNA_pol3_chi"/>
    <property type="match status" value="1"/>
</dbReference>
<dbReference type="SUPFAM" id="SSF102400">
    <property type="entry name" value="DNA polymerase III chi subunit"/>
    <property type="match status" value="1"/>
</dbReference>
<dbReference type="GO" id="GO:0003677">
    <property type="term" value="F:DNA binding"/>
    <property type="evidence" value="ECO:0007669"/>
    <property type="project" value="InterPro"/>
</dbReference>
<dbReference type="EMBL" id="LR699119">
    <property type="protein sequence ID" value="VVC75794.1"/>
    <property type="molecule type" value="Genomic_DNA"/>
</dbReference>
<dbReference type="Proteomes" id="UP000324194">
    <property type="component" value="Chromosome 1"/>
</dbReference>
<dbReference type="PANTHER" id="PTHR38767">
    <property type="entry name" value="DNA POLYMERASE III SUBUNIT CHI"/>
    <property type="match status" value="1"/>
</dbReference>
<dbReference type="GO" id="GO:0006260">
    <property type="term" value="P:DNA replication"/>
    <property type="evidence" value="ECO:0007669"/>
    <property type="project" value="InterPro"/>
</dbReference>
<dbReference type="KEGG" id="asip:AQUSIP_10910"/>